<feature type="region of interest" description="Disordered" evidence="1">
    <location>
        <begin position="171"/>
        <end position="191"/>
    </location>
</feature>
<evidence type="ECO:0000313" key="2">
    <source>
        <dbReference type="EMBL" id="CAE6429418.1"/>
    </source>
</evidence>
<comment type="caution">
    <text evidence="2">The sequence shown here is derived from an EMBL/GenBank/DDBJ whole genome shotgun (WGS) entry which is preliminary data.</text>
</comment>
<protein>
    <submittedName>
        <fullName evidence="2">Uncharacterized protein</fullName>
    </submittedName>
</protein>
<organism evidence="2 3">
    <name type="scientific">Rhizoctonia solani</name>
    <dbReference type="NCBI Taxonomy" id="456999"/>
    <lineage>
        <taxon>Eukaryota</taxon>
        <taxon>Fungi</taxon>
        <taxon>Dikarya</taxon>
        <taxon>Basidiomycota</taxon>
        <taxon>Agaricomycotina</taxon>
        <taxon>Agaricomycetes</taxon>
        <taxon>Cantharellales</taxon>
        <taxon>Ceratobasidiaceae</taxon>
        <taxon>Rhizoctonia</taxon>
    </lineage>
</organism>
<sequence>MVKLKEYEYELYHYPNDRLISEEISHRRFIASYITSLTLTCSSTAASAGTLLPLTLPICAFKANKILTHRKQLKMVREELEGRALSSMDKRKRDILVPVTVAFTTYAVTFGIADAIDIVPEAVQEGLHDQIEGLFGVADGSGGLDKVGNTYESFILAEAATPLTNKLVRHEYRPGCPPPLPPRPGHKFKNQ</sequence>
<dbReference type="AlphaFoldDB" id="A0A8H2XNE6"/>
<dbReference type="EMBL" id="CAJMWZ010000962">
    <property type="protein sequence ID" value="CAE6429418.1"/>
    <property type="molecule type" value="Genomic_DNA"/>
</dbReference>
<evidence type="ECO:0000256" key="1">
    <source>
        <dbReference type="SAM" id="MobiDB-lite"/>
    </source>
</evidence>
<gene>
    <name evidence="2" type="ORF">RDB_LOCUS18064</name>
</gene>
<accession>A0A8H2XNE6</accession>
<name>A0A8H2XNE6_9AGAM</name>
<reference evidence="2" key="1">
    <citation type="submission" date="2021-01" db="EMBL/GenBank/DDBJ databases">
        <authorList>
            <person name="Kaushik A."/>
        </authorList>
    </citation>
    <scope>NUCLEOTIDE SEQUENCE</scope>
    <source>
        <strain evidence="2">Type strain: AG8-Rh-89/</strain>
    </source>
</reference>
<evidence type="ECO:0000313" key="3">
    <source>
        <dbReference type="Proteomes" id="UP000663850"/>
    </source>
</evidence>
<proteinExistence type="predicted"/>
<dbReference type="Proteomes" id="UP000663850">
    <property type="component" value="Unassembled WGS sequence"/>
</dbReference>